<dbReference type="CDD" id="cd23810">
    <property type="entry name" value="UBCc_BIRC6"/>
    <property type="match status" value="1"/>
</dbReference>
<dbReference type="PROSITE" id="PS50127">
    <property type="entry name" value="UBC_2"/>
    <property type="match status" value="1"/>
</dbReference>
<evidence type="ECO:0000256" key="1">
    <source>
        <dbReference type="ARBA" id="ARBA00022679"/>
    </source>
</evidence>
<reference evidence="6" key="1">
    <citation type="submission" date="2016-04" db="UniProtKB">
        <authorList>
            <consortium name="WormBaseParasite"/>
        </authorList>
    </citation>
    <scope>IDENTIFICATION</scope>
</reference>
<dbReference type="PANTHER" id="PTHR46116:SF39">
    <property type="entry name" value="BACULOVIRAL IAP REPEAT-CONTAINING PROTEIN 6"/>
    <property type="match status" value="1"/>
</dbReference>
<evidence type="ECO:0000313" key="6">
    <source>
        <dbReference type="WBParaSite" id="SMUV_0000582101-mRNA-1"/>
    </source>
</evidence>
<dbReference type="CDD" id="cd00022">
    <property type="entry name" value="BIR"/>
    <property type="match status" value="1"/>
</dbReference>
<dbReference type="SUPFAM" id="SSF54495">
    <property type="entry name" value="UBC-like"/>
    <property type="match status" value="1"/>
</dbReference>
<feature type="region of interest" description="Disordered" evidence="3">
    <location>
        <begin position="1479"/>
        <end position="1503"/>
    </location>
</feature>
<dbReference type="STRING" id="451379.A0A158R584"/>
<dbReference type="InterPro" id="IPR001370">
    <property type="entry name" value="BIR_rpt"/>
</dbReference>
<feature type="compositionally biased region" description="Low complexity" evidence="3">
    <location>
        <begin position="2403"/>
        <end position="2413"/>
    </location>
</feature>
<dbReference type="GO" id="GO:0043066">
    <property type="term" value="P:negative regulation of apoptotic process"/>
    <property type="evidence" value="ECO:0007669"/>
    <property type="project" value="TreeGrafter"/>
</dbReference>
<dbReference type="InterPro" id="IPR016135">
    <property type="entry name" value="UBQ-conjugating_enzyme/RWD"/>
</dbReference>
<feature type="domain" description="UBC core" evidence="4">
    <location>
        <begin position="4781"/>
        <end position="4948"/>
    </location>
</feature>
<organism evidence="5 6">
    <name type="scientific">Syphacia muris</name>
    <dbReference type="NCBI Taxonomy" id="451379"/>
    <lineage>
        <taxon>Eukaryota</taxon>
        <taxon>Metazoa</taxon>
        <taxon>Ecdysozoa</taxon>
        <taxon>Nematoda</taxon>
        <taxon>Chromadorea</taxon>
        <taxon>Rhabditida</taxon>
        <taxon>Spirurina</taxon>
        <taxon>Oxyuridomorpha</taxon>
        <taxon>Oxyuroidea</taxon>
        <taxon>Oxyuridae</taxon>
        <taxon>Syphacia</taxon>
    </lineage>
</organism>
<dbReference type="GO" id="GO:0016740">
    <property type="term" value="F:transferase activity"/>
    <property type="evidence" value="ECO:0007669"/>
    <property type="project" value="UniProtKB-KW"/>
</dbReference>
<feature type="region of interest" description="Disordered" evidence="3">
    <location>
        <begin position="2391"/>
        <end position="2420"/>
    </location>
</feature>
<dbReference type="WBParaSite" id="SMUV_0000582101-mRNA-1">
    <property type="protein sequence ID" value="SMUV_0000582101-mRNA-1"/>
    <property type="gene ID" value="SMUV_0000582101"/>
</dbReference>
<sequence>MMLENSNTSEIIDEEIVSVTCVTECLIPSSLKDVNNLLYLESTNSIFMQDPGGNIAILDGNLERSMPLATASIEPDTLVTYDRQNELLIALNRRKICFRKDYAGCYMLKNLFAEPVSGRVKVELPVEEAASFAKLADMETFLSCRPTLKKFIQDLAVELAAASSSIECAYYLPKFEHKRKCDKLFEFTGLSQKFATIFFEESGFVSGFTIVLCRGQETIVVDVMASEILPELRSLDAASNTSDDCNMDWSNPVWPLISALAERVRLLLSPERPYNFDYTLEWKGIDKEVMVSEAARRLTFEHWPHMNYRWALPCQMAEAGFYHQPNKSGDDRVLCFACLVCLVCWEPSDEPWSEHERHSTSCKFIRNSSNPNVPLALTMSSLGPFNHEMKGDKPENFIVSTTSNTEWIATANKYSSTIGLWRTDRVVQSIHSLNIDQADIYIALKTGYCASDQESRSHRINCSDKSTSALTAEKHQDCVSKNAQNTTEGNFKEIQITCLCTVGQPCVIDSNTADTSVVPVRSTPAVIASILINCRQRCSMDDQSFYSTVSGGIGSEDGFECRPLLLIYQINETGKSDEEITEVDGRAETVKLSGNIADAVDIFGTQNGDYDPEFGTVMVVDGENETSNWSDLQQAYDNVTDKTIDTGVDNSDGWSEGSKNVSKFDEKCSDFMPISYEPPPVNVLLTQCFHLPQELDEDDMKITGLLPSRNGQMLIVIVNRKEHIPSKVMSAVLVYRLIFSECGVTVQEQPLKILTDNSTRITEFCFSDVDFFASVYGNADNTCARSFIETGIIRTEENNAFLLDLHSNKQVKVCNDKAKQVIAMEGGRCAVLTVNGKVLLFQVEISSTRRICNEDELEAVFSSILDICSALRTSIISVGIENEKKALEQLLLEKQLSFSLLNEQGLSFGKSDSPLSLTDFLSVKPLSTQVLKEMWNLTRSDSGASVNSASSFGLPSSSSLASHGFSVIASQGWAEVQLHQKFRKKPQHYVRSGHFTRSWHWRSDFTDKVPCHIFELRFQLPSNISHVNIRFSLHHSCTGSPDIQVTVLRRRLESSLANPTEAVLLNQPVFRSSESLGNSFSKFDAKELRNQCDVVAGPFHFSSFLENDGLSALIQLPGSVFLPEPNTLRAGKSNSYKMPTFYLLVETINDLSVEQIISAYRNFCKEKAFVEISAKSKLNVKKKDGFGNGSTVKKLAKKKNNVSGICEQDVRNYFMDPGWRDFLTSIKKGIEWIDGVHITLFRSKRLSGLKERIERRLMIEMKNMHVDLVAAAVNADKFISNSIITTGERLLRSHLSLDIIFWLLDNWVASSNKSYMIDFGKLITEYLDVIIRNGFINTQRSVSHKWCSLLNYVLRILKTLDLVTYENFIWKMLCSLEHAVERAFAFENAGSLHWFFIVAFSFLQAMYEWPLNVLSLCPRSSNTSGSCKGIGNAVNSIIKVNASSPYSNLLPAQVIPSKVQPMSWSNKQKPIHYWQSKKQDKNGLSAQNNSTNSSGRGKTSSLPQLPLLTNATVDDLISQDEMEWFEIFNLNISEERESSLLSDVAASTLPPGTGIYRLNDSINVSDSSQRIFLSPSQLSGLLEVEPLTFTCVDASDQIKIENVETGAVTMIHFSTNTSVRNHASVPPVPLKVAKIPSMVDPSATISQQFRYLPDNDAYLNLKTVEGFVHAGNDGLEKKTVTSGNCSQSNIFAARKVSDITGEPQKSSSTSGALSEQEILSNASETSSSVFVSNTHADYGCSVIDTDTEQCDDKASVSRPLSTTISVVSSDLLRPPPRQVLIIDRMAVGARKFVILDFGLPVLLTDILIPSCAELASVFVDVWLLGESTDGQLLTNSSQIGYKSIVLQDITPSMLVRFVKITYVGRQDFNSSCRIPFGLFFGHRFFSSWQTYACSQTFGSVTPSTASATISQLRRLCEDLRCRHQLCCAELQQLVKENASVKDVKRVYKDCISFRAQWNVFYNVVRRIENDLHSSSGSNVDYRSGWSVCCLDQLRIAADELFVFLSVSAHLLDVRAVAVYTTVHAVSAFASQGIDVEPVPIVEAVSVSPTVEQIAPLLLTLEMAVSHFSLFCTLSMPKLQIECASWIFHHGGSVEWWPRFFSSVLAEVFSGPYRKGDEKVFLLLSYLCCHSVKTSSVQSQIVLELLKFIEKILKCDLESGSRLSNNETVNYTLLCWSLMLLSSAFDVVIGSKRKTDRWAFLAGEFASQIPLQTTDKNTELFTKNKKPIFSANSFASLTCVEKCVKKESIFNAFSQSSTPQAAVDKSGLDLALEQESKPFEKFMSGLQFNASNNGQQKQELGSGIAAIFNSCYKDAKEINLPKKSDDKGGFAEKTQVSCVNNLMDSVKLHSSGNSWKTACVELNTDHPGTFEASFKVPDNVSKPDVMKNLSEEAPANNSAIDSPSVTNSFTSSRSSRVRARGGRQRQYNVRLRLPLEICMSVAKELCKIFCSKQDQIPTAGKLVICKVLARICANASHRTIPLVCVMEDRINEIVKIAVNIRSPAMVRYSVLCLLLDCIEAESRAVAKNACTSRHAELARAALDTVSDPVDIDSFCRKLVGVPYLVIFRYVAQKNAEACDIPDWTSSGQTAFVSSLPSVFADCKTSKSFSIANYDEVPKSNDILDSILHDAVKYVDPISLVVPCAVPMEVRTEALRDWCQETIKELIIKQPSTICYTFRCIDNLRLKEATFVKLASSAAEYLRGLKEQKFLISSVPPSCSLVSPSALITCIRYAYDFMAAENLVEERKKFIENEFSNISSQAAESLVVCDGDLEEVALKEVDDILEQGKMDALNAVDAYAKNMSDSITKGAESFFVETEQNTFNSQKEMEQNFENKGDVKSAETAKTCDASTFDFLEINRKFSKQALLEHIMLSFLIEMKAASEDVVNQPIAYAIDERLECQLGLMPYISCQAVNTFVDTLSRHSVRRLSPWRRYSFMRSRPSSDEQLKRFMGATLEVTHSALSKLINSLSPLSSGEYAIRLLNFYSDFFVGIAGSVKRLPVETTWILETEGVDAILLFSVLSVDMNERLWTSVFRTLDKIVGASTSIAKHLIKSSKFHEFISRFVMQGTTSFDDFKTAGPVVIEAMGSLLRKIRSISCCADNLINKLLIIIRDFISSKNTFHTAYPLDVLMEILNVAKRSGRGYAGLSSEILGNFAASVIEFARCFFVTRSSARSTQFSLSPETFRHSEICFQQMKVNNSSSNGDFSKALSGDYASSNSGFGSLAVNSVGAGIPTEPVLQPKSRRDDASAHNKMELFIQSLLSEVSIYLFNNKAMVKALLTSHAAAVDGLLQILSLCHSAGDDFNSISFNDWYLVSSADYVFNITVQIAKHADDNLKKFLSSIIFVLSQFDIDEASNKIMNLSKPLAFAITHILSNFGVHKVFIELGGHLLVAKQLEKFISNSVETSVTPLFAPVLRQLVSLSSQVASGENVVTMKKPYGGKVNGLYNYASLCSISSSSMMAHQLTSLLSTSAPHRRARTANWSYNFYADEEWLDITLTLPYQITLHEIHIRPHVPALNTGPSAVQVELCSDASLQTWTILGPPLLTLGLNKIRIPTLTYPYPVCAVRLNLRRPPDSANMGLSQILVLGNSSSQFLSAKSFPKVDFANWLLILDKLCQIEDNCIWNYAPDLPRALTSLFLGRSLELPIYKRIAALLSLIDETCPQSSTVVQLIIEYLGITLSSETKSLTHIKRQKCVLRQRQLLFGMLELLSANEDFTAFQQVSLAVVLWTSSCVVWKNLSDEEMCNDTISTCTEIFSDILPKLISISVNENGHYIEKLASSAAWLLCSFVRAVPRVREVFTLLENTVTNISSKSSNLPVLKVASKMCQSATAVRQLMSLGFLSAWTSMIVQICEVNLTESSLKSCEFSRLEELVSLVWCLASLSSITIVIDYLDNEGSILFKPLIFFSAVSVKYASHVANKWPFELENATIDLLCRCASAGSGHRKRISDILCNLLKTSGLSGSAQQMVLQNYLPFATLTLDVFSDRLLHPVFGCFRQEHLKKVSLYSAFHEVFPNSAKNNLNEKVCNPEIQINKTVLSDNSFSYKEDTLVTFLLCDAYSPNLPVSGAMKIGYFIDLLRDREQMQNKVSDEKQSGEKHQELSVIRKKFIDFTDGFFTLELKVAVAHFSELCDLAKEEESSSLNFDSLVSSQFSTLYHFARGDGLALLTQNLQLYQPSHDGLSMFSSPLSTRSVAGVSKAGELSQSASSVVDSAFDLSAYPLFIDQLVQDDTYGTGPFVTKSLASTFCDDVANVYDHQWESYYDAVPIGQTTADHFNKNLSGSVVNINTLPPQATVPFHLSHMKEGRKAALFHPLTVLSPHVIVAFSVLLRLDSYAEHLVSFDRRRTKKLLQLAMGIFISDRVKNGSESHALNRGMIFDELTKNEIHFSENERLALLPFIVLKELYKVHTPDSSIGKSVRKKSIQYGVIDIVLNCLSHYAHQSHKVCPIRPESLLPAPETVSFVEKMLKLAGEMDAVRLEIANSSSCPGYEERLAGLANYNLINQQPVQSQSYWAKGTGFGSGTTQQQWNVDLHVMRRKADERNVTYLLQVLANYICPCDVLSNFESTLSTTGSETDLETVSPADDSGLEYEVIQLLERSCLFPTIWSYLRNDSVLDISKHVDVYDAVIRFIGAFTLSAPVYNHEGVDVVNRILSASESGVTMLTMLKKLNDCIHAYLNKITQSSEEIQSLADDEAKNGEEGLIRLSPLILRTCAILSKRVGNEPVETRDDKKGVLTVEEMYTNMMRKLQFETVPFFNEERRIPFHYENSLPGISFSASTAKRTRRLAQEIVTLSNSLPLSLSSSVFVRAAEERIDAMKVLITGPADTPYMNGCFEFDVWFPTEYPNMPMLINLETTGNHTVRFNPNLYNDGKVCLSVLNTWHGRPEERWNPETSSFLQVIVSMQSLILVSEPYFNEPGYERSKCTETGQQASLEYDSNIRQATVKWAMLEMIRHPPIAFEDIVRKHFWFKRHEITSQITNWIKEGEKRMEEQQGNSAHLQALQTHLTSLKRHWSALKEELERLKCPDGVDMNCFGKDLSSLVESPGSEHDEKSISNDLKAENSIKVLKL</sequence>
<evidence type="ECO:0000256" key="3">
    <source>
        <dbReference type="SAM" id="MobiDB-lite"/>
    </source>
</evidence>
<dbReference type="SMART" id="SM00212">
    <property type="entry name" value="UBCc"/>
    <property type="match status" value="1"/>
</dbReference>
<dbReference type="Pfam" id="PF00653">
    <property type="entry name" value="BIR"/>
    <property type="match status" value="1"/>
</dbReference>
<keyword evidence="1" id="KW-0808">Transferase</keyword>
<protein>
    <submittedName>
        <fullName evidence="6">UBIQUITIN_CONJUGAT_2 domain-containing protein</fullName>
    </submittedName>
</protein>
<dbReference type="PROSITE" id="PS50143">
    <property type="entry name" value="BIR_REPEAT_2"/>
    <property type="match status" value="1"/>
</dbReference>
<feature type="compositionally biased region" description="Polar residues" evidence="3">
    <location>
        <begin position="1482"/>
        <end position="1503"/>
    </location>
</feature>
<dbReference type="Pfam" id="PF00179">
    <property type="entry name" value="UQ_con"/>
    <property type="match status" value="1"/>
</dbReference>
<dbReference type="PANTHER" id="PTHR46116">
    <property type="entry name" value="(E3-INDEPENDENT) E2 UBIQUITIN-CONJUGATING ENZYME"/>
    <property type="match status" value="1"/>
</dbReference>
<dbReference type="Gene3D" id="1.10.1170.10">
    <property type="entry name" value="Inhibitor Of Apoptosis Protein (2mihbC-IAP-1), Chain A"/>
    <property type="match status" value="1"/>
</dbReference>
<dbReference type="InterPro" id="IPR000608">
    <property type="entry name" value="UBC"/>
</dbReference>
<dbReference type="SMART" id="SM00238">
    <property type="entry name" value="BIR"/>
    <property type="match status" value="1"/>
</dbReference>
<dbReference type="SUPFAM" id="SSF57924">
    <property type="entry name" value="Inhibitor of apoptosis (IAP) repeat"/>
    <property type="match status" value="1"/>
</dbReference>
<keyword evidence="5" id="KW-1185">Reference proteome</keyword>
<accession>A0A158R584</accession>
<dbReference type="GO" id="GO:0004869">
    <property type="term" value="F:cysteine-type endopeptidase inhibitor activity"/>
    <property type="evidence" value="ECO:0007669"/>
    <property type="project" value="TreeGrafter"/>
</dbReference>
<proteinExistence type="predicted"/>
<dbReference type="GO" id="GO:0005634">
    <property type="term" value="C:nucleus"/>
    <property type="evidence" value="ECO:0007669"/>
    <property type="project" value="TreeGrafter"/>
</dbReference>
<dbReference type="FunFam" id="3.10.110.10:FF:000014">
    <property type="entry name" value="Baculoviral IAP repeat-containing protein 6"/>
    <property type="match status" value="1"/>
</dbReference>
<dbReference type="Gene3D" id="3.10.110.10">
    <property type="entry name" value="Ubiquitin Conjugating Enzyme"/>
    <property type="match status" value="1"/>
</dbReference>
<evidence type="ECO:0000313" key="5">
    <source>
        <dbReference type="Proteomes" id="UP000046393"/>
    </source>
</evidence>
<keyword evidence="2" id="KW-0833">Ubl conjugation pathway</keyword>
<dbReference type="Proteomes" id="UP000046393">
    <property type="component" value="Unplaced"/>
</dbReference>
<name>A0A158R584_9BILA</name>
<evidence type="ECO:0000259" key="4">
    <source>
        <dbReference type="PROSITE" id="PS50127"/>
    </source>
</evidence>
<evidence type="ECO:0000256" key="2">
    <source>
        <dbReference type="ARBA" id="ARBA00022786"/>
    </source>
</evidence>